<accession>A0A7T0BWA2</accession>
<dbReference type="GO" id="GO:0006508">
    <property type="term" value="P:proteolysis"/>
    <property type="evidence" value="ECO:0007669"/>
    <property type="project" value="UniProtKB-KW"/>
</dbReference>
<evidence type="ECO:0000313" key="5">
    <source>
        <dbReference type="EMBL" id="QPJ62031.1"/>
    </source>
</evidence>
<dbReference type="AlphaFoldDB" id="A0A7T0BWA2"/>
<sequence length="444" mass="49880">MTNSSNIQSVPELLAPAGSREKMDYAFAYGADAVYAGVPKFSLRARDNPFKDATLRDAIERTHELGKKIYITANILPPNRKIEAFKKSLAYFAEARPDAFIMADPGLIGYAIKEFPDVPVHLSVQSNTINWESAKFWYECGVQRIILSRELSLPEIREFHEKVPGLELEAFVHGAICIAYSGRCLLSNYFNHRDANQGTCTNSCRWEYDIHQQPAGYDGYVSDTHRPDLLQGDYFLEERERPGELMPIDEDEHGTYIMNSKDLRAIELLSQMRDAGICSFKIEGRSKTLYYLSLVIKNYRRALNDLAAGKSFDSSLIDEIAKTANRGFTSAFLVPKSDHQTERFDSPQEPDLPQVFAGQVMDHRPGWMEVEVKNRIKLGDRVEYIAPSGQQVFTISGMEKQTGEAIEVAHGGAGRVWIACDMQPEPFALLSRICEPVTSASAIS</sequence>
<keyword evidence="1" id="KW-0645">Protease</keyword>
<evidence type="ECO:0000313" key="6">
    <source>
        <dbReference type="Proteomes" id="UP000594688"/>
    </source>
</evidence>
<dbReference type="Gene3D" id="2.40.30.10">
    <property type="entry name" value="Translation factors"/>
    <property type="match status" value="1"/>
</dbReference>
<dbReference type="Proteomes" id="UP000594688">
    <property type="component" value="Chromosome"/>
</dbReference>
<evidence type="ECO:0000256" key="3">
    <source>
        <dbReference type="ARBA" id="ARBA00038374"/>
    </source>
</evidence>
<dbReference type="PANTHER" id="PTHR30217:SF6">
    <property type="entry name" value="TRNA HYDROXYLATION PROTEIN P"/>
    <property type="match status" value="1"/>
</dbReference>
<dbReference type="GO" id="GO:0008233">
    <property type="term" value="F:peptidase activity"/>
    <property type="evidence" value="ECO:0007669"/>
    <property type="project" value="UniProtKB-KW"/>
</dbReference>
<reference evidence="5 6" key="1">
    <citation type="submission" date="2020-02" db="EMBL/GenBank/DDBJ databases">
        <title>Genomic and physiological characterization of two novel Nitrospinaceae genera.</title>
        <authorList>
            <person name="Mueller A.J."/>
            <person name="Jung M.-Y."/>
            <person name="Strachan C.R."/>
            <person name="Herbold C.W."/>
            <person name="Kirkegaard R.H."/>
            <person name="Daims H."/>
        </authorList>
    </citation>
    <scope>NUCLEOTIDE SEQUENCE [LARGE SCALE GENOMIC DNA]</scope>
    <source>
        <strain evidence="5">EB</strain>
    </source>
</reference>
<feature type="domain" description="Peptidase family U32 C-terminal" evidence="4">
    <location>
        <begin position="354"/>
        <end position="430"/>
    </location>
</feature>
<organism evidence="5 6">
    <name type="scientific">Candidatus Nitronauta litoralis</name>
    <dbReference type="NCBI Taxonomy" id="2705533"/>
    <lineage>
        <taxon>Bacteria</taxon>
        <taxon>Pseudomonadati</taxon>
        <taxon>Nitrospinota/Tectimicrobiota group</taxon>
        <taxon>Nitrospinota</taxon>
        <taxon>Nitrospinia</taxon>
        <taxon>Nitrospinales</taxon>
        <taxon>Nitrospinaceae</taxon>
        <taxon>Candidatus Nitronauta</taxon>
    </lineage>
</organism>
<evidence type="ECO:0000259" key="4">
    <source>
        <dbReference type="Pfam" id="PF16325"/>
    </source>
</evidence>
<protein>
    <submittedName>
        <fullName evidence="5">U32 family peptidase</fullName>
    </submittedName>
</protein>
<dbReference type="InterPro" id="IPR032525">
    <property type="entry name" value="Peptidase_U32_C"/>
</dbReference>
<evidence type="ECO:0000256" key="1">
    <source>
        <dbReference type="ARBA" id="ARBA00022670"/>
    </source>
</evidence>
<proteinExistence type="inferred from homology"/>
<gene>
    <name evidence="5" type="ORF">G3M70_09160</name>
</gene>
<evidence type="ECO:0000256" key="2">
    <source>
        <dbReference type="ARBA" id="ARBA00022801"/>
    </source>
</evidence>
<keyword evidence="2" id="KW-0378">Hydrolase</keyword>
<name>A0A7T0BWA2_9BACT</name>
<dbReference type="InterPro" id="IPR001539">
    <property type="entry name" value="Peptidase_U32"/>
</dbReference>
<dbReference type="KEGG" id="nli:G3M70_09160"/>
<dbReference type="PANTHER" id="PTHR30217">
    <property type="entry name" value="PEPTIDASE U32 FAMILY"/>
    <property type="match status" value="1"/>
</dbReference>
<comment type="similarity">
    <text evidence="3">Belongs to the peptidase U32 family.</text>
</comment>
<dbReference type="PROSITE" id="PS01276">
    <property type="entry name" value="PEPTIDASE_U32"/>
    <property type="match status" value="1"/>
</dbReference>
<dbReference type="Pfam" id="PF16325">
    <property type="entry name" value="Peptidase_U32_C"/>
    <property type="match status" value="1"/>
</dbReference>
<dbReference type="Pfam" id="PF01136">
    <property type="entry name" value="Peptidase_U32"/>
    <property type="match status" value="1"/>
</dbReference>
<dbReference type="EMBL" id="CP048685">
    <property type="protein sequence ID" value="QPJ62031.1"/>
    <property type="molecule type" value="Genomic_DNA"/>
</dbReference>
<dbReference type="InterPro" id="IPR051454">
    <property type="entry name" value="RNA/ubiquinone_mod_enzymes"/>
</dbReference>